<evidence type="ECO:0000256" key="2">
    <source>
        <dbReference type="SAM" id="Phobius"/>
    </source>
</evidence>
<dbReference type="InterPro" id="IPR025194">
    <property type="entry name" value="RodZ-like_C"/>
</dbReference>
<dbReference type="Gene3D" id="1.10.260.40">
    <property type="entry name" value="lambda repressor-like DNA-binding domains"/>
    <property type="match status" value="1"/>
</dbReference>
<feature type="compositionally biased region" description="Polar residues" evidence="1">
    <location>
        <begin position="275"/>
        <end position="305"/>
    </location>
</feature>
<feature type="region of interest" description="Disordered" evidence="1">
    <location>
        <begin position="163"/>
        <end position="204"/>
    </location>
</feature>
<name>A0A4R7ZAC9_9FIRM</name>
<dbReference type="PANTHER" id="PTHR34475:SF1">
    <property type="entry name" value="CYTOSKELETON PROTEIN RODZ"/>
    <property type="match status" value="1"/>
</dbReference>
<evidence type="ECO:0000256" key="1">
    <source>
        <dbReference type="SAM" id="MobiDB-lite"/>
    </source>
</evidence>
<comment type="caution">
    <text evidence="4">The sequence shown here is derived from an EMBL/GenBank/DDBJ whole genome shotgun (WGS) entry which is preliminary data.</text>
</comment>
<evidence type="ECO:0000259" key="3">
    <source>
        <dbReference type="Pfam" id="PF13464"/>
    </source>
</evidence>
<dbReference type="AlphaFoldDB" id="A0A4R7ZAC9"/>
<keyword evidence="2" id="KW-0472">Membrane</keyword>
<feature type="compositionally biased region" description="Low complexity" evidence="1">
    <location>
        <begin position="186"/>
        <end position="199"/>
    </location>
</feature>
<organism evidence="4 5">
    <name type="scientific">Halanaerobium saccharolyticum</name>
    <dbReference type="NCBI Taxonomy" id="43595"/>
    <lineage>
        <taxon>Bacteria</taxon>
        <taxon>Bacillati</taxon>
        <taxon>Bacillota</taxon>
        <taxon>Clostridia</taxon>
        <taxon>Halanaerobiales</taxon>
        <taxon>Halanaerobiaceae</taxon>
        <taxon>Halanaerobium</taxon>
    </lineage>
</organism>
<feature type="domain" description="Cytoskeleton protein RodZ-like C-terminal" evidence="3">
    <location>
        <begin position="332"/>
        <end position="399"/>
    </location>
</feature>
<dbReference type="Pfam" id="PF13413">
    <property type="entry name" value="HTH_25"/>
    <property type="match status" value="1"/>
</dbReference>
<sequence>MEEMELELGSLLKKAREEKGLNLDDIQEETKIRKKYLEAIEENNFDVLPGRVYLKVFIKGYAREVGLNYQDLLKKYEILNIKEEKESNLQKDYLNGTKVPSGSNNNDRKKPFKIIFIILLILFLGAAAVYTFQYFNNSEIRLLNQQSSENIEEESQLLEIEENEDLETIPENEEETPAAEENGAVNSLNISDNDLNLSENESDNLLDSFDSDVLTEENTEIIDQNNFDEPEALDSQEQNQISEIIISEEFNNQQETEDNDQGTNDQETAAVEGQDSAQSDNSQINDDNIQSRDQSSAEAANSVNGEGSSATEADEEESANQEEVVLDNNIEISASDTVWITVELDGENSFSGILEAGDQQSFELEDRLYIKIGNGSAITAEMAGESYGPWAGDGEIAEVEFLNEGEEIIINNLRD</sequence>
<dbReference type="InterPro" id="IPR050400">
    <property type="entry name" value="Bact_Cytoskel_RodZ"/>
</dbReference>
<proteinExistence type="predicted"/>
<keyword evidence="2" id="KW-0812">Transmembrane</keyword>
<feature type="transmembrane region" description="Helical" evidence="2">
    <location>
        <begin position="114"/>
        <end position="135"/>
    </location>
</feature>
<gene>
    <name evidence="4" type="ORF">C8C77_103152</name>
</gene>
<dbReference type="InterPro" id="IPR010982">
    <property type="entry name" value="Lambda_DNA-bd_dom_sf"/>
</dbReference>
<evidence type="ECO:0000313" key="5">
    <source>
        <dbReference type="Proteomes" id="UP000294697"/>
    </source>
</evidence>
<dbReference type="GO" id="GO:0003677">
    <property type="term" value="F:DNA binding"/>
    <property type="evidence" value="ECO:0007669"/>
    <property type="project" value="InterPro"/>
</dbReference>
<keyword evidence="2" id="KW-1133">Transmembrane helix</keyword>
<feature type="compositionally biased region" description="Acidic residues" evidence="1">
    <location>
        <begin position="163"/>
        <end position="178"/>
    </location>
</feature>
<evidence type="ECO:0000313" key="4">
    <source>
        <dbReference type="EMBL" id="TDW07022.1"/>
    </source>
</evidence>
<reference evidence="4 5" key="1">
    <citation type="submission" date="2019-03" db="EMBL/GenBank/DDBJ databases">
        <title>Subsurface microbial communities from deep shales in Ohio and West Virginia, USA.</title>
        <authorList>
            <person name="Wrighton K."/>
        </authorList>
    </citation>
    <scope>NUCLEOTIDE SEQUENCE [LARGE SCALE GENOMIC DNA]</scope>
    <source>
        <strain evidence="4 5">MSL9.2</strain>
    </source>
</reference>
<dbReference type="EMBL" id="SODA01000003">
    <property type="protein sequence ID" value="TDW07022.1"/>
    <property type="molecule type" value="Genomic_DNA"/>
</dbReference>
<dbReference type="Proteomes" id="UP000294697">
    <property type="component" value="Unassembled WGS sequence"/>
</dbReference>
<dbReference type="Pfam" id="PF13464">
    <property type="entry name" value="RodZ_C"/>
    <property type="match status" value="1"/>
</dbReference>
<accession>A0A4R7ZAC9</accession>
<dbReference type="PANTHER" id="PTHR34475">
    <property type="match status" value="1"/>
</dbReference>
<feature type="region of interest" description="Disordered" evidence="1">
    <location>
        <begin position="249"/>
        <end position="324"/>
    </location>
</feature>
<protein>
    <submittedName>
        <fullName evidence="4">Uncharacterized protein DUF4115</fullName>
    </submittedName>
</protein>